<dbReference type="PANTHER" id="PTHR33164">
    <property type="entry name" value="TRANSCRIPTIONAL REGULATOR, MARR FAMILY"/>
    <property type="match status" value="1"/>
</dbReference>
<keyword evidence="3" id="KW-1185">Reference proteome</keyword>
<reference evidence="3" key="1">
    <citation type="journal article" date="2019" name="Int. J. Syst. Evol. Microbiol.">
        <title>The Global Catalogue of Microorganisms (GCM) 10K type strain sequencing project: providing services to taxonomists for standard genome sequencing and annotation.</title>
        <authorList>
            <consortium name="The Broad Institute Genomics Platform"/>
            <consortium name="The Broad Institute Genome Sequencing Center for Infectious Disease"/>
            <person name="Wu L."/>
            <person name="Ma J."/>
        </authorList>
    </citation>
    <scope>NUCLEOTIDE SEQUENCE [LARGE SCALE GENOMIC DNA]</scope>
    <source>
        <strain evidence="3">CCUG 50347</strain>
    </source>
</reference>
<dbReference type="PANTHER" id="PTHR33164:SF99">
    <property type="entry name" value="MARR FAMILY REGULATORY PROTEIN"/>
    <property type="match status" value="1"/>
</dbReference>
<protein>
    <submittedName>
        <fullName evidence="2">MarR family transcriptional regulator</fullName>
    </submittedName>
</protein>
<name>A0ABV9RKV1_9PSEU</name>
<dbReference type="EMBL" id="JBHSIM010000036">
    <property type="protein sequence ID" value="MFC4833923.1"/>
    <property type="molecule type" value="Genomic_DNA"/>
</dbReference>
<evidence type="ECO:0000313" key="2">
    <source>
        <dbReference type="EMBL" id="MFC4833923.1"/>
    </source>
</evidence>
<dbReference type="InterPro" id="IPR000835">
    <property type="entry name" value="HTH_MarR-typ"/>
</dbReference>
<dbReference type="InterPro" id="IPR036388">
    <property type="entry name" value="WH-like_DNA-bd_sf"/>
</dbReference>
<dbReference type="SUPFAM" id="SSF46785">
    <property type="entry name" value="Winged helix' DNA-binding domain"/>
    <property type="match status" value="1"/>
</dbReference>
<evidence type="ECO:0000313" key="3">
    <source>
        <dbReference type="Proteomes" id="UP001595909"/>
    </source>
</evidence>
<gene>
    <name evidence="2" type="ORF">ACFPEL_16030</name>
</gene>
<dbReference type="InterPro" id="IPR039422">
    <property type="entry name" value="MarR/SlyA-like"/>
</dbReference>
<evidence type="ECO:0000259" key="1">
    <source>
        <dbReference type="PROSITE" id="PS50995"/>
    </source>
</evidence>
<dbReference type="Pfam" id="PF12802">
    <property type="entry name" value="MarR_2"/>
    <property type="match status" value="1"/>
</dbReference>
<accession>A0ABV9RKV1</accession>
<dbReference type="Gene3D" id="1.10.10.10">
    <property type="entry name" value="Winged helix-like DNA-binding domain superfamily/Winged helix DNA-binding domain"/>
    <property type="match status" value="1"/>
</dbReference>
<sequence>MGYGPSRVHGARAMRGLVAETRLDDSTLTRVVDRLATLGLVYREADPADRRRVLVAAGARGRALHDRLAPAVEDAERSLLDDPHAAAPLRVVARLSGDRTGA</sequence>
<dbReference type="Proteomes" id="UP001595909">
    <property type="component" value="Unassembled WGS sequence"/>
</dbReference>
<organism evidence="2 3">
    <name type="scientific">Actinomycetospora chibensis</name>
    <dbReference type="NCBI Taxonomy" id="663606"/>
    <lineage>
        <taxon>Bacteria</taxon>
        <taxon>Bacillati</taxon>
        <taxon>Actinomycetota</taxon>
        <taxon>Actinomycetes</taxon>
        <taxon>Pseudonocardiales</taxon>
        <taxon>Pseudonocardiaceae</taxon>
        <taxon>Actinomycetospora</taxon>
    </lineage>
</organism>
<proteinExistence type="predicted"/>
<comment type="caution">
    <text evidence="2">The sequence shown here is derived from an EMBL/GenBank/DDBJ whole genome shotgun (WGS) entry which is preliminary data.</text>
</comment>
<dbReference type="RefSeq" id="WP_274188033.1">
    <property type="nucleotide sequence ID" value="NZ_BAABHN010000036.1"/>
</dbReference>
<dbReference type="PROSITE" id="PS50995">
    <property type="entry name" value="HTH_MARR_2"/>
    <property type="match status" value="1"/>
</dbReference>
<dbReference type="InterPro" id="IPR036390">
    <property type="entry name" value="WH_DNA-bd_sf"/>
</dbReference>
<feature type="domain" description="HTH marR-type" evidence="1">
    <location>
        <begin position="1"/>
        <end position="97"/>
    </location>
</feature>